<proteinExistence type="predicted"/>
<sequence length="140" mass="15227">MFGRRHKKGERNQPQLVRAAGGVDNRARVPVGVAATRMESSDIQQPQNVNHTAAAGGAPLPGDNNFTQNTGYYNNNNGVPYRNGQVPQSYQPRAAGGVPTKNPNKTLPGMRNKRGNNYATRYFVCWLCTYPCHAPLCGGL</sequence>
<feature type="region of interest" description="Disordered" evidence="1">
    <location>
        <begin position="37"/>
        <end position="112"/>
    </location>
</feature>
<evidence type="ECO:0000256" key="1">
    <source>
        <dbReference type="SAM" id="MobiDB-lite"/>
    </source>
</evidence>
<evidence type="ECO:0000313" key="2">
    <source>
        <dbReference type="EMBL" id="CAK9191753.1"/>
    </source>
</evidence>
<organism evidence="2 3">
    <name type="scientific">Sphagnum troendelagicum</name>
    <dbReference type="NCBI Taxonomy" id="128251"/>
    <lineage>
        <taxon>Eukaryota</taxon>
        <taxon>Viridiplantae</taxon>
        <taxon>Streptophyta</taxon>
        <taxon>Embryophyta</taxon>
        <taxon>Bryophyta</taxon>
        <taxon>Sphagnophytina</taxon>
        <taxon>Sphagnopsida</taxon>
        <taxon>Sphagnales</taxon>
        <taxon>Sphagnaceae</taxon>
        <taxon>Sphagnum</taxon>
    </lineage>
</organism>
<dbReference type="EMBL" id="OZ019893">
    <property type="protein sequence ID" value="CAK9191753.1"/>
    <property type="molecule type" value="Genomic_DNA"/>
</dbReference>
<reference evidence="2 3" key="1">
    <citation type="submission" date="2024-02" db="EMBL/GenBank/DDBJ databases">
        <authorList>
            <consortium name="ELIXIR-Norway"/>
            <consortium name="Elixir Norway"/>
        </authorList>
    </citation>
    <scope>NUCLEOTIDE SEQUENCE [LARGE SCALE GENOMIC DNA]</scope>
</reference>
<accession>A0ABP0TCD1</accession>
<feature type="compositionally biased region" description="Low complexity" evidence="1">
    <location>
        <begin position="64"/>
        <end position="84"/>
    </location>
</feature>
<evidence type="ECO:0000313" key="3">
    <source>
        <dbReference type="Proteomes" id="UP001497512"/>
    </source>
</evidence>
<feature type="compositionally biased region" description="Polar residues" evidence="1">
    <location>
        <begin position="41"/>
        <end position="51"/>
    </location>
</feature>
<name>A0ABP0TCD1_9BRYO</name>
<protein>
    <submittedName>
        <fullName evidence="2">Uncharacterized protein</fullName>
    </submittedName>
</protein>
<gene>
    <name evidence="2" type="ORF">CSSPTR1EN2_LOCUS1548</name>
</gene>
<keyword evidence="3" id="KW-1185">Reference proteome</keyword>
<dbReference type="Proteomes" id="UP001497512">
    <property type="component" value="Chromosome 1"/>
</dbReference>